<evidence type="ECO:0000313" key="2">
    <source>
        <dbReference type="EMBL" id="KZP26199.1"/>
    </source>
</evidence>
<protein>
    <submittedName>
        <fullName evidence="2">Uncharacterized protein</fullName>
    </submittedName>
</protein>
<organism evidence="2 3">
    <name type="scientific">Athelia psychrophila</name>
    <dbReference type="NCBI Taxonomy" id="1759441"/>
    <lineage>
        <taxon>Eukaryota</taxon>
        <taxon>Fungi</taxon>
        <taxon>Dikarya</taxon>
        <taxon>Basidiomycota</taxon>
        <taxon>Agaricomycotina</taxon>
        <taxon>Agaricomycetes</taxon>
        <taxon>Agaricomycetidae</taxon>
        <taxon>Atheliales</taxon>
        <taxon>Atheliaceae</taxon>
        <taxon>Athelia</taxon>
    </lineage>
</organism>
<name>A0A166PKW0_9AGAM</name>
<keyword evidence="3" id="KW-1185">Reference proteome</keyword>
<gene>
    <name evidence="2" type="ORF">FIBSPDRAFT_855162</name>
</gene>
<dbReference type="AlphaFoldDB" id="A0A166PKW0"/>
<reference evidence="2 3" key="1">
    <citation type="journal article" date="2016" name="Mol. Biol. Evol.">
        <title>Comparative Genomics of Early-Diverging Mushroom-Forming Fungi Provides Insights into the Origins of Lignocellulose Decay Capabilities.</title>
        <authorList>
            <person name="Nagy L.G."/>
            <person name="Riley R."/>
            <person name="Tritt A."/>
            <person name="Adam C."/>
            <person name="Daum C."/>
            <person name="Floudas D."/>
            <person name="Sun H."/>
            <person name="Yadav J.S."/>
            <person name="Pangilinan J."/>
            <person name="Larsson K.H."/>
            <person name="Matsuura K."/>
            <person name="Barry K."/>
            <person name="Labutti K."/>
            <person name="Kuo R."/>
            <person name="Ohm R.A."/>
            <person name="Bhattacharya S.S."/>
            <person name="Shirouzu T."/>
            <person name="Yoshinaga Y."/>
            <person name="Martin F.M."/>
            <person name="Grigoriev I.V."/>
            <person name="Hibbett D.S."/>
        </authorList>
    </citation>
    <scope>NUCLEOTIDE SEQUENCE [LARGE SCALE GENOMIC DNA]</scope>
    <source>
        <strain evidence="2 3">CBS 109695</strain>
    </source>
</reference>
<accession>A0A166PKW0</accession>
<dbReference type="Proteomes" id="UP000076532">
    <property type="component" value="Unassembled WGS sequence"/>
</dbReference>
<evidence type="ECO:0000313" key="3">
    <source>
        <dbReference type="Proteomes" id="UP000076532"/>
    </source>
</evidence>
<feature type="region of interest" description="Disordered" evidence="1">
    <location>
        <begin position="23"/>
        <end position="57"/>
    </location>
</feature>
<evidence type="ECO:0000256" key="1">
    <source>
        <dbReference type="SAM" id="MobiDB-lite"/>
    </source>
</evidence>
<dbReference type="EMBL" id="KV417516">
    <property type="protein sequence ID" value="KZP26199.1"/>
    <property type="molecule type" value="Genomic_DNA"/>
</dbReference>
<sequence length="57" mass="6134">MTCNKQASTSPPRSVVASLWTVEKTLHPGPLQSPHPRPHPHRSHTLPVGAPPLQPAC</sequence>
<proteinExistence type="predicted"/>